<feature type="region of interest" description="Disordered" evidence="2">
    <location>
        <begin position="214"/>
        <end position="326"/>
    </location>
</feature>
<evidence type="ECO:0008006" key="5">
    <source>
        <dbReference type="Google" id="ProtNLM"/>
    </source>
</evidence>
<evidence type="ECO:0000313" key="3">
    <source>
        <dbReference type="EMBL" id="WUN77934.1"/>
    </source>
</evidence>
<gene>
    <name evidence="3" type="ORF">OHA91_05135</name>
</gene>
<reference evidence="3" key="1">
    <citation type="submission" date="2022-10" db="EMBL/GenBank/DDBJ databases">
        <title>The complete genomes of actinobacterial strains from the NBC collection.</title>
        <authorList>
            <person name="Joergensen T.S."/>
            <person name="Alvarez Arevalo M."/>
            <person name="Sterndorff E.B."/>
            <person name="Faurdal D."/>
            <person name="Vuksanovic O."/>
            <person name="Mourched A.-S."/>
            <person name="Charusanti P."/>
            <person name="Shaw S."/>
            <person name="Blin K."/>
            <person name="Weber T."/>
        </authorList>
    </citation>
    <scope>NUCLEOTIDE SEQUENCE</scope>
    <source>
        <strain evidence="3">NBC_00303</strain>
    </source>
</reference>
<organism evidence="3 4">
    <name type="scientific">Streptomyces erythrochromogenes</name>
    <dbReference type="NCBI Taxonomy" id="285574"/>
    <lineage>
        <taxon>Bacteria</taxon>
        <taxon>Bacillati</taxon>
        <taxon>Actinomycetota</taxon>
        <taxon>Actinomycetes</taxon>
        <taxon>Kitasatosporales</taxon>
        <taxon>Streptomycetaceae</taxon>
        <taxon>Streptomyces</taxon>
    </lineage>
</organism>
<keyword evidence="4" id="KW-1185">Reference proteome</keyword>
<dbReference type="GeneID" id="95495395"/>
<dbReference type="InterPro" id="IPR010998">
    <property type="entry name" value="Integrase_recombinase_N"/>
</dbReference>
<evidence type="ECO:0000313" key="4">
    <source>
        <dbReference type="Proteomes" id="UP001432312"/>
    </source>
</evidence>
<accession>A0ABZ1Q6P1</accession>
<dbReference type="RefSeq" id="WP_328738696.1">
    <property type="nucleotide sequence ID" value="NZ_CP108036.1"/>
</dbReference>
<protein>
    <recommendedName>
        <fullName evidence="5">Integrase</fullName>
    </recommendedName>
</protein>
<keyword evidence="1" id="KW-0238">DNA-binding</keyword>
<name>A0ABZ1Q6P1_9ACTN</name>
<evidence type="ECO:0000256" key="1">
    <source>
        <dbReference type="ARBA" id="ARBA00023125"/>
    </source>
</evidence>
<dbReference type="EMBL" id="CP108036">
    <property type="protein sequence ID" value="WUN77934.1"/>
    <property type="molecule type" value="Genomic_DNA"/>
</dbReference>
<evidence type="ECO:0000256" key="2">
    <source>
        <dbReference type="SAM" id="MobiDB-lite"/>
    </source>
</evidence>
<dbReference type="Gene3D" id="1.10.150.130">
    <property type="match status" value="1"/>
</dbReference>
<sequence length="411" mass="45591">MATKLLAHGMGTFYKDCEHAQSRWSKCPHEYRIRYRSAAGKQTEEAGFSTQEKAIARLTRVYQEKKAAPRNQSKAERIQKYGAMQFREYTAEWKAGQRDLAESSLRTLESLLEHHILPTLGSRRMSTFDHKVVDNSIRTMERNGEAFAVNLNNLVASDVYRVTQQVKQTTKTYGRLKHRKPTDYRHAPFPARDRDCPQVFWLLASTVNELFSPRRTSSRTGLRATPCSCTSPPLRRARRHSPASALAYNRGDSRPSVPVGAPTATAATTSRGPRRPSRAAAALVTMPFGPSAERCVQKRSGPGPRSGRSGDRAVSQRAGGRPDTVSRIRAALPDEFPGVSPTTVRPPSNAVAPHCGVLVVNLARQYAGHDRLPVGERGHSYFSRRAVGGRCSRPACRCPRSIVADGRPHLR</sequence>
<feature type="compositionally biased region" description="Low complexity" evidence="2">
    <location>
        <begin position="255"/>
        <end position="271"/>
    </location>
</feature>
<dbReference type="Proteomes" id="UP001432312">
    <property type="component" value="Chromosome"/>
</dbReference>
<proteinExistence type="predicted"/>